<dbReference type="InterPro" id="IPR011010">
    <property type="entry name" value="DNA_brk_join_enz"/>
</dbReference>
<dbReference type="CDD" id="cd01185">
    <property type="entry name" value="INTN1_C_like"/>
    <property type="match status" value="1"/>
</dbReference>
<dbReference type="InterPro" id="IPR050090">
    <property type="entry name" value="Tyrosine_recombinase_XerCD"/>
</dbReference>
<dbReference type="InterPro" id="IPR035386">
    <property type="entry name" value="Arm-DNA-bind_5"/>
</dbReference>
<keyword evidence="6" id="KW-1185">Reference proteome</keyword>
<dbReference type="InterPro" id="IPR010998">
    <property type="entry name" value="Integrase_recombinase_N"/>
</dbReference>
<dbReference type="InterPro" id="IPR025269">
    <property type="entry name" value="SAM-like_dom"/>
</dbReference>
<evidence type="ECO:0000256" key="1">
    <source>
        <dbReference type="ARBA" id="ARBA00008857"/>
    </source>
</evidence>
<dbReference type="GO" id="GO:0015074">
    <property type="term" value="P:DNA integration"/>
    <property type="evidence" value="ECO:0007669"/>
    <property type="project" value="InterPro"/>
</dbReference>
<evidence type="ECO:0000256" key="2">
    <source>
        <dbReference type="ARBA" id="ARBA00023125"/>
    </source>
</evidence>
<dbReference type="Pfam" id="PF00589">
    <property type="entry name" value="Phage_integrase"/>
    <property type="match status" value="1"/>
</dbReference>
<accession>A0A4S8RJK6</accession>
<dbReference type="SUPFAM" id="SSF56349">
    <property type="entry name" value="DNA breaking-rejoining enzymes"/>
    <property type="match status" value="1"/>
</dbReference>
<reference evidence="5 6" key="1">
    <citation type="submission" date="2019-03" db="EMBL/GenBank/DDBJ databases">
        <title>Muricauda SCR12 sp.nov, a marine bacterium isolated from Pacific Ocean:the Okinawa trough.</title>
        <authorList>
            <person name="Liu L."/>
        </authorList>
    </citation>
    <scope>NUCLEOTIDE SEQUENCE [LARGE SCALE GENOMIC DNA]</scope>
    <source>
        <strain evidence="5 6">SCR12</strain>
    </source>
</reference>
<sequence length="404" mass="47171">MKKSLAILFYTRKSRSNNDQRASIYLRITVGTKRIELSVQRKVDPNQWNPDAGKVKGSSQFAQDTNKYLDEIRHRLYEIHGKMVSKGKTITANGIRDRFLGNGKREKMLISLYREHNEQILELVGQDYSMGRYYQHNRTMKHLEKFLKKEYGKEDIPIKKVDLAFIQSFEHHLRVTKAGGRNTVTKYITNFKKIVRIAHAHNWINKDPFFHWKAQWKFIDREVLTESELNVLLEKEFKNKKLERARDVFLFCCFTGLSYADVKKLTENDIVMDIKGQHWIKTERKKTKTKSSVPLLPIPMAIMEKYAAFHTRKTGYILPVVSNQKLNDYLKDIAEICKINKKVTFHLSRHTFATTVTLANGVPIESVSKMLGHTNIKTTQIYAKVVDRKLAADMDLLQSKYRIG</sequence>
<organism evidence="5 6">
    <name type="scientific">Flagellimonas alvinocaridis</name>
    <dbReference type="NCBI Taxonomy" id="2530200"/>
    <lineage>
        <taxon>Bacteria</taxon>
        <taxon>Pseudomonadati</taxon>
        <taxon>Bacteroidota</taxon>
        <taxon>Flavobacteriia</taxon>
        <taxon>Flavobacteriales</taxon>
        <taxon>Flavobacteriaceae</taxon>
        <taxon>Flagellimonas</taxon>
    </lineage>
</organism>
<evidence type="ECO:0000256" key="3">
    <source>
        <dbReference type="ARBA" id="ARBA00023172"/>
    </source>
</evidence>
<dbReference type="InterPro" id="IPR013762">
    <property type="entry name" value="Integrase-like_cat_sf"/>
</dbReference>
<dbReference type="Gene3D" id="1.10.443.10">
    <property type="entry name" value="Intergrase catalytic core"/>
    <property type="match status" value="1"/>
</dbReference>
<dbReference type="OrthoDB" id="1098628at2"/>
<dbReference type="AlphaFoldDB" id="A0A4S8RJK6"/>
<feature type="domain" description="Tyr recombinase" evidence="4">
    <location>
        <begin position="219"/>
        <end position="395"/>
    </location>
</feature>
<dbReference type="EMBL" id="SNTZ01000008">
    <property type="protein sequence ID" value="THV58170.1"/>
    <property type="molecule type" value="Genomic_DNA"/>
</dbReference>
<dbReference type="PANTHER" id="PTHR30349:SF64">
    <property type="entry name" value="PROPHAGE INTEGRASE INTD-RELATED"/>
    <property type="match status" value="1"/>
</dbReference>
<protein>
    <submittedName>
        <fullName evidence="5">Site-specific integrase</fullName>
    </submittedName>
</protein>
<gene>
    <name evidence="5" type="ORF">EZV76_12895</name>
</gene>
<evidence type="ECO:0000259" key="4">
    <source>
        <dbReference type="PROSITE" id="PS51898"/>
    </source>
</evidence>
<keyword evidence="2" id="KW-0238">DNA-binding</keyword>
<dbReference type="Gene3D" id="1.10.150.130">
    <property type="match status" value="1"/>
</dbReference>
<dbReference type="GO" id="GO:0003677">
    <property type="term" value="F:DNA binding"/>
    <property type="evidence" value="ECO:0007669"/>
    <property type="project" value="UniProtKB-KW"/>
</dbReference>
<dbReference type="Proteomes" id="UP000310406">
    <property type="component" value="Unassembled WGS sequence"/>
</dbReference>
<dbReference type="PANTHER" id="PTHR30349">
    <property type="entry name" value="PHAGE INTEGRASE-RELATED"/>
    <property type="match status" value="1"/>
</dbReference>
<name>A0A4S8RJK6_9FLAO</name>
<comment type="similarity">
    <text evidence="1">Belongs to the 'phage' integrase family.</text>
</comment>
<dbReference type="GO" id="GO:0006310">
    <property type="term" value="P:DNA recombination"/>
    <property type="evidence" value="ECO:0007669"/>
    <property type="project" value="UniProtKB-KW"/>
</dbReference>
<evidence type="ECO:0000313" key="6">
    <source>
        <dbReference type="Proteomes" id="UP000310406"/>
    </source>
</evidence>
<keyword evidence="3" id="KW-0233">DNA recombination</keyword>
<dbReference type="Pfam" id="PF17293">
    <property type="entry name" value="Arm-DNA-bind_5"/>
    <property type="match status" value="1"/>
</dbReference>
<dbReference type="PROSITE" id="PS51898">
    <property type="entry name" value="TYR_RECOMBINASE"/>
    <property type="match status" value="1"/>
</dbReference>
<proteinExistence type="inferred from homology"/>
<dbReference type="RefSeq" id="WP_136566979.1">
    <property type="nucleotide sequence ID" value="NZ_SNTZ01000008.1"/>
</dbReference>
<dbReference type="InterPro" id="IPR002104">
    <property type="entry name" value="Integrase_catalytic"/>
</dbReference>
<evidence type="ECO:0000313" key="5">
    <source>
        <dbReference type="EMBL" id="THV58170.1"/>
    </source>
</evidence>
<comment type="caution">
    <text evidence="5">The sequence shown here is derived from an EMBL/GenBank/DDBJ whole genome shotgun (WGS) entry which is preliminary data.</text>
</comment>
<dbReference type="Pfam" id="PF13102">
    <property type="entry name" value="Phage_int_SAM_5"/>
    <property type="match status" value="1"/>
</dbReference>